<evidence type="ECO:0000259" key="2">
    <source>
        <dbReference type="PROSITE" id="PS50011"/>
    </source>
</evidence>
<dbReference type="InterPro" id="IPR000719">
    <property type="entry name" value="Prot_kinase_dom"/>
</dbReference>
<evidence type="ECO:0000313" key="4">
    <source>
        <dbReference type="Proteomes" id="UP000182347"/>
    </source>
</evidence>
<dbReference type="Gene3D" id="3.30.200.20">
    <property type="entry name" value="Phosphorylase Kinase, domain 1"/>
    <property type="match status" value="1"/>
</dbReference>
<dbReference type="STRING" id="482461.SAMN05216244_0012"/>
<dbReference type="PROSITE" id="PS50011">
    <property type="entry name" value="PROTEIN_KINASE_DOM"/>
    <property type="match status" value="1"/>
</dbReference>
<dbReference type="EMBL" id="FNHF01000010">
    <property type="protein sequence ID" value="SDN10370.1"/>
    <property type="molecule type" value="Genomic_DNA"/>
</dbReference>
<dbReference type="SUPFAM" id="SSF56112">
    <property type="entry name" value="Protein kinase-like (PK-like)"/>
    <property type="match status" value="1"/>
</dbReference>
<evidence type="ECO:0000313" key="3">
    <source>
        <dbReference type="EMBL" id="SDN10370.1"/>
    </source>
</evidence>
<dbReference type="OrthoDB" id="583109at2"/>
<dbReference type="AlphaFoldDB" id="A0A1G9YMP8"/>
<dbReference type="SMART" id="SM00220">
    <property type="entry name" value="S_TKc"/>
    <property type="match status" value="1"/>
</dbReference>
<dbReference type="RefSeq" id="WP_074601167.1">
    <property type="nucleotide sequence ID" value="NZ_FNHF01000010.1"/>
</dbReference>
<keyword evidence="3" id="KW-0418">Kinase</keyword>
<dbReference type="GO" id="GO:0005737">
    <property type="term" value="C:cytoplasm"/>
    <property type="evidence" value="ECO:0007669"/>
    <property type="project" value="TreeGrafter"/>
</dbReference>
<evidence type="ECO:0000256" key="1">
    <source>
        <dbReference type="SAM" id="Phobius"/>
    </source>
</evidence>
<keyword evidence="1" id="KW-1133">Transmembrane helix</keyword>
<keyword evidence="3" id="KW-0808">Transferase</keyword>
<dbReference type="PANTHER" id="PTHR44167:SF24">
    <property type="entry name" value="SERINE_THREONINE-PROTEIN KINASE CHK2"/>
    <property type="match status" value="1"/>
</dbReference>
<dbReference type="GO" id="GO:0005524">
    <property type="term" value="F:ATP binding"/>
    <property type="evidence" value="ECO:0007669"/>
    <property type="project" value="InterPro"/>
</dbReference>
<dbReference type="InterPro" id="IPR011009">
    <property type="entry name" value="Kinase-like_dom_sf"/>
</dbReference>
<dbReference type="Proteomes" id="UP000182347">
    <property type="component" value="Unassembled WGS sequence"/>
</dbReference>
<keyword evidence="3" id="KW-0723">Serine/threonine-protein kinase</keyword>
<name>A0A1G9YMP8_9BACI</name>
<keyword evidence="1" id="KW-0472">Membrane</keyword>
<sequence length="317" mass="35569">MKIDPTSKKREHYLLPGTIISGKWHKNQYKIVKKLGNGAVGTVYLCDHQGNRAALKISSSGSSITTEVNVLKTLKKVQGNGSLGPSLLDVDDWLHPSGTRYSFYVMEYVNGQGLSSFIRSHGDEWLGTFMIQLLGDLEQLHRSGWVFGDLKTENLLVASSPPRVRWIDVGGTTQVGRSIKEYTEFYDRGYWNMGSRKAEPSYDLFALAMVMLHVYHPGRFDKGSHPEKTLINKLGSTRQLKKFHTPLKKALKGSYTSSSQMKQEIASLLMYRPQTVSKPTRTAARKAATTNRDHSLLESIGILIAAGLFYFFHILLI</sequence>
<feature type="transmembrane region" description="Helical" evidence="1">
    <location>
        <begin position="295"/>
        <end position="316"/>
    </location>
</feature>
<dbReference type="Gene3D" id="1.10.510.10">
    <property type="entry name" value="Transferase(Phosphotransferase) domain 1"/>
    <property type="match status" value="1"/>
</dbReference>
<gene>
    <name evidence="3" type="ORF">SAMN05216244_0012</name>
</gene>
<keyword evidence="4" id="KW-1185">Reference proteome</keyword>
<proteinExistence type="predicted"/>
<dbReference type="Pfam" id="PF00069">
    <property type="entry name" value="Pkinase"/>
    <property type="match status" value="1"/>
</dbReference>
<feature type="domain" description="Protein kinase" evidence="2">
    <location>
        <begin position="29"/>
        <end position="297"/>
    </location>
</feature>
<dbReference type="PANTHER" id="PTHR44167">
    <property type="entry name" value="OVARIAN-SPECIFIC SERINE/THREONINE-PROTEIN KINASE LOK-RELATED"/>
    <property type="match status" value="1"/>
</dbReference>
<dbReference type="GO" id="GO:0004674">
    <property type="term" value="F:protein serine/threonine kinase activity"/>
    <property type="evidence" value="ECO:0007669"/>
    <property type="project" value="UniProtKB-KW"/>
</dbReference>
<organism evidence="3 4">
    <name type="scientific">Sediminibacillus halophilus</name>
    <dbReference type="NCBI Taxonomy" id="482461"/>
    <lineage>
        <taxon>Bacteria</taxon>
        <taxon>Bacillati</taxon>
        <taxon>Bacillota</taxon>
        <taxon>Bacilli</taxon>
        <taxon>Bacillales</taxon>
        <taxon>Bacillaceae</taxon>
        <taxon>Sediminibacillus</taxon>
    </lineage>
</organism>
<accession>A0A1G9YMP8</accession>
<reference evidence="4" key="1">
    <citation type="submission" date="2016-10" db="EMBL/GenBank/DDBJ databases">
        <authorList>
            <person name="Varghese N."/>
            <person name="Submissions S."/>
        </authorList>
    </citation>
    <scope>NUCLEOTIDE SEQUENCE [LARGE SCALE GENOMIC DNA]</scope>
    <source>
        <strain evidence="4">CGMCC 1.6199</strain>
    </source>
</reference>
<protein>
    <submittedName>
        <fullName evidence="3">Serine/threonine protein kinase</fullName>
    </submittedName>
</protein>
<keyword evidence="1" id="KW-0812">Transmembrane</keyword>